<accession>A0AAE4AT24</accession>
<dbReference type="EMBL" id="JAUSUL010000002">
    <property type="protein sequence ID" value="MDQ0315630.1"/>
    <property type="molecule type" value="Genomic_DNA"/>
</dbReference>
<dbReference type="RefSeq" id="WP_306885456.1">
    <property type="nucleotide sequence ID" value="NZ_JAUSUL010000002.1"/>
</dbReference>
<evidence type="ECO:0000313" key="2">
    <source>
        <dbReference type="Proteomes" id="UP001229244"/>
    </source>
</evidence>
<protein>
    <submittedName>
        <fullName evidence="1">DNA polymerase-3 subunit chi</fullName>
        <ecNumber evidence="1">2.7.7.7</ecNumber>
    </submittedName>
</protein>
<proteinExistence type="predicted"/>
<dbReference type="NCBIfam" id="NF004347">
    <property type="entry name" value="PRK05728.1-4"/>
    <property type="match status" value="1"/>
</dbReference>
<dbReference type="GO" id="GO:0032298">
    <property type="term" value="P:positive regulation of DNA-templated DNA replication initiation"/>
    <property type="evidence" value="ECO:0007669"/>
    <property type="project" value="TreeGrafter"/>
</dbReference>
<dbReference type="SUPFAM" id="SSF102400">
    <property type="entry name" value="DNA polymerase III chi subunit"/>
    <property type="match status" value="1"/>
</dbReference>
<dbReference type="AlphaFoldDB" id="A0AAE4AT24"/>
<dbReference type="PANTHER" id="PTHR38767:SF1">
    <property type="entry name" value="DNA POLYMERASE III SUBUNIT CHI"/>
    <property type="match status" value="1"/>
</dbReference>
<name>A0AAE4AT24_9HYPH</name>
<keyword evidence="1" id="KW-0808">Transferase</keyword>
<sequence>MTEVLFYHLERQPLDQVLPTLLERSLARGWRVVVQSSDPERRDALDAHLWTYRDDAFLPHGTAHDGHASLQPIWLTAVDENPNQANVRFLVDRATTDDLSAYERVVYLFDGHDPESVQDARSRWSEAKAAGHSVTYWRQSASGAWEKKAG</sequence>
<organism evidence="1 2">
    <name type="scientific">Amorphus orientalis</name>
    <dbReference type="NCBI Taxonomy" id="649198"/>
    <lineage>
        <taxon>Bacteria</taxon>
        <taxon>Pseudomonadati</taxon>
        <taxon>Pseudomonadota</taxon>
        <taxon>Alphaproteobacteria</taxon>
        <taxon>Hyphomicrobiales</taxon>
        <taxon>Amorphaceae</taxon>
        <taxon>Amorphus</taxon>
    </lineage>
</organism>
<dbReference type="GO" id="GO:0006260">
    <property type="term" value="P:DNA replication"/>
    <property type="evidence" value="ECO:0007669"/>
    <property type="project" value="InterPro"/>
</dbReference>
<dbReference type="EC" id="2.7.7.7" evidence="1"/>
<keyword evidence="1" id="KW-0548">Nucleotidyltransferase</keyword>
<dbReference type="InterPro" id="IPR007459">
    <property type="entry name" value="DNA_pol3_chi"/>
</dbReference>
<dbReference type="Gene3D" id="3.40.50.10110">
    <property type="entry name" value="DNA polymerase III subunit chi"/>
    <property type="match status" value="1"/>
</dbReference>
<evidence type="ECO:0000313" key="1">
    <source>
        <dbReference type="EMBL" id="MDQ0315630.1"/>
    </source>
</evidence>
<dbReference type="PANTHER" id="PTHR38767">
    <property type="entry name" value="DNA POLYMERASE III SUBUNIT CHI"/>
    <property type="match status" value="1"/>
</dbReference>
<dbReference type="InterPro" id="IPR036768">
    <property type="entry name" value="PolIII_chi_sf"/>
</dbReference>
<dbReference type="GO" id="GO:0003887">
    <property type="term" value="F:DNA-directed DNA polymerase activity"/>
    <property type="evidence" value="ECO:0007669"/>
    <property type="project" value="UniProtKB-EC"/>
</dbReference>
<dbReference type="Pfam" id="PF04364">
    <property type="entry name" value="DNA_pol3_chi"/>
    <property type="match status" value="1"/>
</dbReference>
<comment type="caution">
    <text evidence="1">The sequence shown here is derived from an EMBL/GenBank/DDBJ whole genome shotgun (WGS) entry which is preliminary data.</text>
</comment>
<dbReference type="Proteomes" id="UP001229244">
    <property type="component" value="Unassembled WGS sequence"/>
</dbReference>
<keyword evidence="2" id="KW-1185">Reference proteome</keyword>
<dbReference type="GO" id="GO:0003677">
    <property type="term" value="F:DNA binding"/>
    <property type="evidence" value="ECO:0007669"/>
    <property type="project" value="InterPro"/>
</dbReference>
<gene>
    <name evidence="1" type="ORF">J2S73_002087</name>
</gene>
<reference evidence="1" key="1">
    <citation type="submission" date="2023-07" db="EMBL/GenBank/DDBJ databases">
        <title>Genomic Encyclopedia of Type Strains, Phase IV (KMG-IV): sequencing the most valuable type-strain genomes for metagenomic binning, comparative biology and taxonomic classification.</title>
        <authorList>
            <person name="Goeker M."/>
        </authorList>
    </citation>
    <scope>NUCLEOTIDE SEQUENCE</scope>
    <source>
        <strain evidence="1">DSM 21202</strain>
    </source>
</reference>